<dbReference type="Pfam" id="PF10017">
    <property type="entry name" value="Methyltransf_33"/>
    <property type="match status" value="1"/>
</dbReference>
<keyword evidence="5" id="KW-1185">Reference proteome</keyword>
<evidence type="ECO:0000256" key="2">
    <source>
        <dbReference type="ARBA" id="ARBA00022679"/>
    </source>
</evidence>
<evidence type="ECO:0000256" key="1">
    <source>
        <dbReference type="ARBA" id="ARBA00022603"/>
    </source>
</evidence>
<dbReference type="AlphaFoldDB" id="A0A1D8ISN3"/>
<dbReference type="Proteomes" id="UP000095401">
    <property type="component" value="Chromosome"/>
</dbReference>
<dbReference type="PIRSF" id="PIRSF018005">
    <property type="entry name" value="UCP018005"/>
    <property type="match status" value="1"/>
</dbReference>
<dbReference type="InterPro" id="IPR051128">
    <property type="entry name" value="EgtD_Methyltrsf_superfamily"/>
</dbReference>
<protein>
    <submittedName>
        <fullName evidence="4">Dimethylhistidine N-methyltransferase</fullName>
    </submittedName>
</protein>
<dbReference type="GO" id="GO:0008168">
    <property type="term" value="F:methyltransferase activity"/>
    <property type="evidence" value="ECO:0007669"/>
    <property type="project" value="UniProtKB-KW"/>
</dbReference>
<sequence>MRPARRVKTLAEDAREGLIEPPRTLPPKYFYDARGSALFDRICDTEDYYPTRTEDALLARYAGEIMCKVQPRHILELGSGTSRKTRHLLSACEGQEGMIYWPFDVCREVLEETGEVLMTDYPWLEINPLLGDYSAGLDHLPCPDGGCLYVFLGGTLGNFEEREAITLLRELAVRMSPLDRLLLGVDRVKSVHVLHAAYDDGEGITAAFNRNVLHVLNRELRGDFQPDAFAHRAVYNEDAARIEMYLVADTQQQVHLDELDATLRFAAGETILTEISRKFTLESVTQLLARAGMAIEGHYAPENEYFSLLIAAPQRNVHVAVI</sequence>
<dbReference type="InterPro" id="IPR035094">
    <property type="entry name" value="EgtD"/>
</dbReference>
<evidence type="ECO:0000259" key="3">
    <source>
        <dbReference type="Pfam" id="PF10017"/>
    </source>
</evidence>
<dbReference type="InterPro" id="IPR019257">
    <property type="entry name" value="MeTrfase_dom"/>
</dbReference>
<proteinExistence type="predicted"/>
<dbReference type="PANTHER" id="PTHR43397">
    <property type="entry name" value="ERGOTHIONEINE BIOSYNTHESIS PROTEIN 1"/>
    <property type="match status" value="1"/>
</dbReference>
<accession>A0A1D8ISN3</accession>
<evidence type="ECO:0000313" key="4">
    <source>
        <dbReference type="EMBL" id="AOU99518.1"/>
    </source>
</evidence>
<dbReference type="KEGG" id="aprs:BI364_03780"/>
<dbReference type="EMBL" id="CP017415">
    <property type="protein sequence ID" value="AOU99518.1"/>
    <property type="molecule type" value="Genomic_DNA"/>
</dbReference>
<dbReference type="PANTHER" id="PTHR43397:SF1">
    <property type="entry name" value="ERGOTHIONEINE BIOSYNTHESIS PROTEIN 1"/>
    <property type="match status" value="1"/>
</dbReference>
<dbReference type="NCBIfam" id="TIGR03438">
    <property type="entry name" value="egtD_ergothio"/>
    <property type="match status" value="1"/>
</dbReference>
<dbReference type="InterPro" id="IPR029063">
    <property type="entry name" value="SAM-dependent_MTases_sf"/>
</dbReference>
<reference evidence="5" key="1">
    <citation type="submission" date="2016-09" db="EMBL/GenBank/DDBJ databases">
        <title>Acidihalobacter prosperus F5.</title>
        <authorList>
            <person name="Khaleque H.N."/>
            <person name="Ramsay J.P."/>
            <person name="Kaksonen A.H."/>
            <person name="Boxall N.J."/>
            <person name="Watkin E.L.J."/>
        </authorList>
    </citation>
    <scope>NUCLEOTIDE SEQUENCE [LARGE SCALE GENOMIC DNA]</scope>
    <source>
        <strain evidence="5">F5</strain>
    </source>
</reference>
<feature type="domain" description="Histidine-specific methyltransferase SAM-dependent" evidence="3">
    <location>
        <begin position="11"/>
        <end position="311"/>
    </location>
</feature>
<name>A0A1D8ISN3_9GAMM</name>
<dbReference type="SUPFAM" id="SSF53335">
    <property type="entry name" value="S-adenosyl-L-methionine-dependent methyltransferases"/>
    <property type="match status" value="1"/>
</dbReference>
<dbReference type="GO" id="GO:0032259">
    <property type="term" value="P:methylation"/>
    <property type="evidence" value="ECO:0007669"/>
    <property type="project" value="UniProtKB-KW"/>
</dbReference>
<keyword evidence="1 4" id="KW-0489">Methyltransferase</keyword>
<organism evidence="4 5">
    <name type="scientific">Acidihalobacter yilgarnensis</name>
    <dbReference type="NCBI Taxonomy" id="2819280"/>
    <lineage>
        <taxon>Bacteria</taxon>
        <taxon>Pseudomonadati</taxon>
        <taxon>Pseudomonadota</taxon>
        <taxon>Gammaproteobacteria</taxon>
        <taxon>Chromatiales</taxon>
        <taxon>Ectothiorhodospiraceae</taxon>
        <taxon>Acidihalobacter</taxon>
    </lineage>
</organism>
<dbReference type="Gene3D" id="3.40.50.150">
    <property type="entry name" value="Vaccinia Virus protein VP39"/>
    <property type="match status" value="1"/>
</dbReference>
<keyword evidence="2 4" id="KW-0808">Transferase</keyword>
<dbReference type="InterPro" id="IPR017804">
    <property type="entry name" value="MeTrfase_EgtD-like"/>
</dbReference>
<evidence type="ECO:0000313" key="5">
    <source>
        <dbReference type="Proteomes" id="UP000095401"/>
    </source>
</evidence>
<gene>
    <name evidence="4" type="ORF">BI364_03780</name>
</gene>